<evidence type="ECO:0000256" key="10">
    <source>
        <dbReference type="HAMAP-Rule" id="MF_00244"/>
    </source>
</evidence>
<evidence type="ECO:0000256" key="3">
    <source>
        <dbReference type="ARBA" id="ARBA00022642"/>
    </source>
</evidence>
<evidence type="ECO:0000256" key="6">
    <source>
        <dbReference type="ARBA" id="ARBA00022741"/>
    </source>
</evidence>
<dbReference type="NCBIfam" id="NF000840">
    <property type="entry name" value="PRK00071.1-3"/>
    <property type="match status" value="1"/>
</dbReference>
<dbReference type="EMBL" id="FNIG01000003">
    <property type="protein sequence ID" value="SDN20156.1"/>
    <property type="molecule type" value="Genomic_DNA"/>
</dbReference>
<comment type="function">
    <text evidence="1 10">Catalyzes the reversible adenylation of nicotinate mononucleotide (NaMN) to nicotinic acid adenine dinucleotide (NaAD).</text>
</comment>
<keyword evidence="7 10" id="KW-0067">ATP-binding</keyword>
<evidence type="ECO:0000259" key="11">
    <source>
        <dbReference type="Pfam" id="PF01467"/>
    </source>
</evidence>
<dbReference type="NCBIfam" id="NF000841">
    <property type="entry name" value="PRK00071.1-4"/>
    <property type="match status" value="1"/>
</dbReference>
<keyword evidence="3 10" id="KW-0662">Pyridine nucleotide biosynthesis</keyword>
<gene>
    <name evidence="10" type="primary">nadD</name>
    <name evidence="12" type="ORF">SAMN05216498_1679</name>
</gene>
<proteinExistence type="inferred from homology"/>
<comment type="pathway">
    <text evidence="2 10">Cofactor biosynthesis; NAD(+) biosynthesis; deamido-NAD(+) from nicotinate D-ribonucleotide: step 1/1.</text>
</comment>
<evidence type="ECO:0000256" key="5">
    <source>
        <dbReference type="ARBA" id="ARBA00022695"/>
    </source>
</evidence>
<dbReference type="SUPFAM" id="SSF52374">
    <property type="entry name" value="Nucleotidylyl transferase"/>
    <property type="match status" value="1"/>
</dbReference>
<evidence type="ECO:0000313" key="12">
    <source>
        <dbReference type="EMBL" id="SDN20156.1"/>
    </source>
</evidence>
<dbReference type="PANTHER" id="PTHR39321">
    <property type="entry name" value="NICOTINATE-NUCLEOTIDE ADENYLYLTRANSFERASE-RELATED"/>
    <property type="match status" value="1"/>
</dbReference>
<reference evidence="12 13" key="1">
    <citation type="submission" date="2016-10" db="EMBL/GenBank/DDBJ databases">
        <authorList>
            <person name="de Groot N.N."/>
        </authorList>
    </citation>
    <scope>NUCLEOTIDE SEQUENCE [LARGE SCALE GENOMIC DNA]</scope>
    <source>
        <strain evidence="12 13">CGMCC 1.3442</strain>
    </source>
</reference>
<dbReference type="EC" id="2.7.7.18" evidence="10"/>
<evidence type="ECO:0000256" key="8">
    <source>
        <dbReference type="ARBA" id="ARBA00023027"/>
    </source>
</evidence>
<dbReference type="PANTHER" id="PTHR39321:SF3">
    <property type="entry name" value="PHOSPHOPANTETHEINE ADENYLYLTRANSFERASE"/>
    <property type="match status" value="1"/>
</dbReference>
<name>A0A1G9ZHX3_9BACI</name>
<protein>
    <recommendedName>
        <fullName evidence="10">Probable nicotinate-nucleotide adenylyltransferase</fullName>
        <ecNumber evidence="10">2.7.7.18</ecNumber>
    </recommendedName>
    <alternativeName>
        <fullName evidence="10">Deamido-NAD(+) diphosphorylase</fullName>
    </alternativeName>
    <alternativeName>
        <fullName evidence="10">Deamido-NAD(+) pyrophosphorylase</fullName>
    </alternativeName>
    <alternativeName>
        <fullName evidence="10">Nicotinate mononucleotide adenylyltransferase</fullName>
        <shortName evidence="10">NaMN adenylyltransferase</shortName>
    </alternativeName>
</protein>
<keyword evidence="6 10" id="KW-0547">Nucleotide-binding</keyword>
<dbReference type="GO" id="GO:0005524">
    <property type="term" value="F:ATP binding"/>
    <property type="evidence" value="ECO:0007669"/>
    <property type="project" value="UniProtKB-KW"/>
</dbReference>
<evidence type="ECO:0000256" key="1">
    <source>
        <dbReference type="ARBA" id="ARBA00002324"/>
    </source>
</evidence>
<dbReference type="Pfam" id="PF01467">
    <property type="entry name" value="CTP_transf_like"/>
    <property type="match status" value="1"/>
</dbReference>
<dbReference type="UniPathway" id="UPA00253">
    <property type="reaction ID" value="UER00332"/>
</dbReference>
<dbReference type="Proteomes" id="UP000199334">
    <property type="component" value="Unassembled WGS sequence"/>
</dbReference>
<dbReference type="InterPro" id="IPR005248">
    <property type="entry name" value="NadD/NMNAT"/>
</dbReference>
<dbReference type="AlphaFoldDB" id="A0A1G9ZHX3"/>
<comment type="catalytic activity">
    <reaction evidence="9 10">
        <text>nicotinate beta-D-ribonucleotide + ATP + H(+) = deamido-NAD(+) + diphosphate</text>
        <dbReference type="Rhea" id="RHEA:22860"/>
        <dbReference type="ChEBI" id="CHEBI:15378"/>
        <dbReference type="ChEBI" id="CHEBI:30616"/>
        <dbReference type="ChEBI" id="CHEBI:33019"/>
        <dbReference type="ChEBI" id="CHEBI:57502"/>
        <dbReference type="ChEBI" id="CHEBI:58437"/>
        <dbReference type="EC" id="2.7.7.18"/>
    </reaction>
</comment>
<organism evidence="12 13">
    <name type="scientific">Tenuibacillus multivorans</name>
    <dbReference type="NCBI Taxonomy" id="237069"/>
    <lineage>
        <taxon>Bacteria</taxon>
        <taxon>Bacillati</taxon>
        <taxon>Bacillota</taxon>
        <taxon>Bacilli</taxon>
        <taxon>Bacillales</taxon>
        <taxon>Bacillaceae</taxon>
        <taxon>Tenuibacillus</taxon>
    </lineage>
</organism>
<dbReference type="NCBIfam" id="TIGR00125">
    <property type="entry name" value="cyt_tran_rel"/>
    <property type="match status" value="1"/>
</dbReference>
<dbReference type="RefSeq" id="WP_261753362.1">
    <property type="nucleotide sequence ID" value="NZ_BJVZ01000012.1"/>
</dbReference>
<dbReference type="GO" id="GO:0009435">
    <property type="term" value="P:NAD+ biosynthetic process"/>
    <property type="evidence" value="ECO:0007669"/>
    <property type="project" value="UniProtKB-UniRule"/>
</dbReference>
<dbReference type="CDD" id="cd02165">
    <property type="entry name" value="NMNAT"/>
    <property type="match status" value="1"/>
</dbReference>
<evidence type="ECO:0000313" key="13">
    <source>
        <dbReference type="Proteomes" id="UP000199334"/>
    </source>
</evidence>
<sequence>MMEKIGLFGGTFDPPHIGHVKLAETVLRALELDEVWFIPTYQPPHKQNAAADPNSRLEMLRLILKDQENFNISTIEYELKGKSYTYHTMVKLKEQYPSAQFYFIIGGDMVDYLPNWYRIQDLKKVVKFVGVTRKEYEDVRDENVLMVEMEDMPISSTEIRHQLKKGNQPEGLSEDVLQYIRENHLYEN</sequence>
<keyword evidence="5 10" id="KW-0548">Nucleotidyltransferase</keyword>
<dbReference type="Gene3D" id="3.40.50.620">
    <property type="entry name" value="HUPs"/>
    <property type="match status" value="1"/>
</dbReference>
<evidence type="ECO:0000256" key="4">
    <source>
        <dbReference type="ARBA" id="ARBA00022679"/>
    </source>
</evidence>
<keyword evidence="13" id="KW-1185">Reference proteome</keyword>
<accession>A0A1G9ZHX3</accession>
<dbReference type="InterPro" id="IPR014729">
    <property type="entry name" value="Rossmann-like_a/b/a_fold"/>
</dbReference>
<feature type="domain" description="Cytidyltransferase-like" evidence="11">
    <location>
        <begin position="7"/>
        <end position="161"/>
    </location>
</feature>
<dbReference type="HAMAP" id="MF_00244">
    <property type="entry name" value="NaMN_adenylyltr"/>
    <property type="match status" value="1"/>
</dbReference>
<evidence type="ECO:0000256" key="2">
    <source>
        <dbReference type="ARBA" id="ARBA00005019"/>
    </source>
</evidence>
<evidence type="ECO:0000256" key="9">
    <source>
        <dbReference type="ARBA" id="ARBA00048721"/>
    </source>
</evidence>
<comment type="similarity">
    <text evidence="10">Belongs to the NadD family.</text>
</comment>
<keyword evidence="8 10" id="KW-0520">NAD</keyword>
<evidence type="ECO:0000256" key="7">
    <source>
        <dbReference type="ARBA" id="ARBA00022840"/>
    </source>
</evidence>
<dbReference type="InterPro" id="IPR004821">
    <property type="entry name" value="Cyt_trans-like"/>
</dbReference>
<keyword evidence="4 10" id="KW-0808">Transferase</keyword>
<dbReference type="GO" id="GO:0004515">
    <property type="term" value="F:nicotinate-nucleotide adenylyltransferase activity"/>
    <property type="evidence" value="ECO:0007669"/>
    <property type="project" value="UniProtKB-UniRule"/>
</dbReference>
<dbReference type="STRING" id="237069.SAMN05216498_1679"/>
<dbReference type="NCBIfam" id="TIGR00482">
    <property type="entry name" value="nicotinate (nicotinamide) nucleotide adenylyltransferase"/>
    <property type="match status" value="1"/>
</dbReference>